<dbReference type="InterPro" id="IPR012334">
    <property type="entry name" value="Pectin_lyas_fold"/>
</dbReference>
<dbReference type="InterPro" id="IPR026444">
    <property type="entry name" value="Secre_tail"/>
</dbReference>
<keyword evidence="3" id="KW-1185">Reference proteome</keyword>
<reference evidence="2 3" key="1">
    <citation type="submission" date="2024-09" db="EMBL/GenBank/DDBJ databases">
        <authorList>
            <person name="D'Angelo T."/>
        </authorList>
    </citation>
    <scope>NUCLEOTIDE SEQUENCE [LARGE SCALE GENOMIC DNA]</scope>
    <source>
        <strain evidence="2">SAG AM-320-E07</strain>
    </source>
</reference>
<evidence type="ECO:0000313" key="3">
    <source>
        <dbReference type="Proteomes" id="UP001593833"/>
    </source>
</evidence>
<dbReference type="EMBL" id="JBHPKH010000011">
    <property type="protein sequence ID" value="MFC1572315.1"/>
    <property type="molecule type" value="Genomic_DNA"/>
</dbReference>
<dbReference type="Gene3D" id="2.160.20.10">
    <property type="entry name" value="Single-stranded right-handed beta-helix, Pectin lyase-like"/>
    <property type="match status" value="1"/>
</dbReference>
<dbReference type="InterPro" id="IPR025965">
    <property type="entry name" value="FlgD/Vpr_Ig-like"/>
</dbReference>
<dbReference type="SUPFAM" id="SSF51126">
    <property type="entry name" value="Pectin lyase-like"/>
    <property type="match status" value="1"/>
</dbReference>
<dbReference type="Gene3D" id="2.60.40.4070">
    <property type="match status" value="1"/>
</dbReference>
<organism evidence="2 3">
    <name type="scientific">Eiseniibacteriota bacterium</name>
    <dbReference type="NCBI Taxonomy" id="2212470"/>
    <lineage>
        <taxon>Bacteria</taxon>
        <taxon>Candidatus Eiseniibacteriota</taxon>
    </lineage>
</organism>
<accession>A0ABV6YIZ8</accession>
<dbReference type="NCBIfam" id="TIGR04183">
    <property type="entry name" value="Por_Secre_tail"/>
    <property type="match status" value="1"/>
</dbReference>
<gene>
    <name evidence="2" type="ORF">ACFL6M_01830</name>
</gene>
<sequence>MRWALLLFSLLLLLPVTVGARTWHILPDGSGDEPTIQAGIDAAAHHDTILVAPGTYFEKIDFEGKKVTVGSHFMTTGDTSWISQTVIDGQGTYGSVATFENSEESLSILCGLTLTGGFGTAYGYVLGAGIFINGASPTLLHLIIRENGSTLSDLIGGGIAVRQGSPFIDHVRIENNEAGYYCGGFACLGSDSRPILRNSVIAGNWGDGSTAVDIDAGAHATLENVSITGNLSSTAFASILCLSHSRLDLINVTVTGNDGLYMDLSSGATIVLVNSILWSNNTPEVYFSEYGGTNTLIVSHCTIAGGLEGIETNGQGTVEWLDGNLEDDPQFLNAGEGDYGLAPGSPCIDAGTPHFVWDDEILIDLGPEDYCGDAPDMGALEYCPDPAAIRESWMLPRSVLRVYPNPSTAWATASFTLDRPQSVTISIFDLGGRLVSCLIAGSLRPGVHSIRWDGNDVTGRPVESGTYFYRLNVNGESVSKRVLLAR</sequence>
<evidence type="ECO:0000313" key="2">
    <source>
        <dbReference type="EMBL" id="MFC1572315.1"/>
    </source>
</evidence>
<proteinExistence type="predicted"/>
<protein>
    <submittedName>
        <fullName evidence="2">T9SS type A sorting domain-containing protein</fullName>
    </submittedName>
</protein>
<feature type="domain" description="FlgD/Vpr Ig-like" evidence="1">
    <location>
        <begin position="414"/>
        <end position="471"/>
    </location>
</feature>
<dbReference type="Proteomes" id="UP001593833">
    <property type="component" value="Unassembled WGS sequence"/>
</dbReference>
<evidence type="ECO:0000259" key="1">
    <source>
        <dbReference type="Pfam" id="PF13860"/>
    </source>
</evidence>
<comment type="caution">
    <text evidence="2">The sequence shown here is derived from an EMBL/GenBank/DDBJ whole genome shotgun (WGS) entry which is preliminary data.</text>
</comment>
<dbReference type="InterPro" id="IPR011050">
    <property type="entry name" value="Pectin_lyase_fold/virulence"/>
</dbReference>
<name>A0ABV6YIZ8_UNCEI</name>
<dbReference type="Pfam" id="PF13860">
    <property type="entry name" value="FlgD_ig"/>
    <property type="match status" value="1"/>
</dbReference>